<keyword evidence="5" id="KW-1185">Reference proteome</keyword>
<evidence type="ECO:0000256" key="1">
    <source>
        <dbReference type="PROSITE-ProRule" id="PRU00175"/>
    </source>
</evidence>
<proteinExistence type="predicted"/>
<dbReference type="OrthoDB" id="2424169at2759"/>
<dbReference type="CDD" id="cd16448">
    <property type="entry name" value="RING-H2"/>
    <property type="match status" value="1"/>
</dbReference>
<evidence type="ECO:0000259" key="3">
    <source>
        <dbReference type="PROSITE" id="PS50089"/>
    </source>
</evidence>
<dbReference type="EMBL" id="JEMT01016338">
    <property type="protein sequence ID" value="EXX70870.1"/>
    <property type="molecule type" value="Genomic_DNA"/>
</dbReference>
<feature type="region of interest" description="Disordered" evidence="2">
    <location>
        <begin position="222"/>
        <end position="253"/>
    </location>
</feature>
<dbReference type="Gene3D" id="3.30.40.10">
    <property type="entry name" value="Zinc/RING finger domain, C3HC4 (zinc finger)"/>
    <property type="match status" value="1"/>
</dbReference>
<keyword evidence="1" id="KW-0479">Metal-binding</keyword>
<dbReference type="InterPro" id="IPR001841">
    <property type="entry name" value="Znf_RING"/>
</dbReference>
<evidence type="ECO:0000313" key="5">
    <source>
        <dbReference type="Proteomes" id="UP000022910"/>
    </source>
</evidence>
<feature type="compositionally biased region" description="Basic and acidic residues" evidence="2">
    <location>
        <begin position="232"/>
        <end position="241"/>
    </location>
</feature>
<sequence length="409" mass="45750">MDRTHIVALAKNILRYTSTLAMAYQYPGCESMLIIWKRDLFCIEPAIQRIYPSFMWTHISPEVSRKEKGSQDKATTPTTDTTSKQVDSGDQTPVDEDADVILMNELGILGGEEQSSSKTTDQASSSIEATKETSDQATSPIEVVSTTPGNSKNVDDSISKELSSGQIQRPICEKCSEEISIDFQKDTVFLSCKHAVHLDCINDLHKRCPTCTSADDMESFPVEQASSTAQKRSSDLPEKSSSKKQKTSNKEGVPSMLKKLIEELLTDNSNNEDLEESNASLNSGNFFHLSSMIDQAEEKNKDATRNVINRYFDFGEALHLRYKELKPSHGKYGAEALVKDEVRKQISVTELSDEALRKRMERAEKLYKLFNGIGKSKIARIRTFPARFILNLSDNNVYHVIAGVLRANQ</sequence>
<dbReference type="InterPro" id="IPR013083">
    <property type="entry name" value="Znf_RING/FYVE/PHD"/>
</dbReference>
<organism evidence="4 5">
    <name type="scientific">Rhizophagus irregularis (strain DAOM 197198w)</name>
    <name type="common">Glomus intraradices</name>
    <dbReference type="NCBI Taxonomy" id="1432141"/>
    <lineage>
        <taxon>Eukaryota</taxon>
        <taxon>Fungi</taxon>
        <taxon>Fungi incertae sedis</taxon>
        <taxon>Mucoromycota</taxon>
        <taxon>Glomeromycotina</taxon>
        <taxon>Glomeromycetes</taxon>
        <taxon>Glomerales</taxon>
        <taxon>Glomeraceae</taxon>
        <taxon>Rhizophagus</taxon>
    </lineage>
</organism>
<dbReference type="SMART" id="SM00184">
    <property type="entry name" value="RING"/>
    <property type="match status" value="1"/>
</dbReference>
<feature type="compositionally biased region" description="Polar residues" evidence="2">
    <location>
        <begin position="135"/>
        <end position="152"/>
    </location>
</feature>
<feature type="compositionally biased region" description="Low complexity" evidence="2">
    <location>
        <begin position="114"/>
        <end position="126"/>
    </location>
</feature>
<gene>
    <name evidence="4" type="ORF">RirG_083580</name>
</gene>
<dbReference type="PROSITE" id="PS50089">
    <property type="entry name" value="ZF_RING_2"/>
    <property type="match status" value="1"/>
</dbReference>
<comment type="caution">
    <text evidence="4">The sequence shown here is derived from an EMBL/GenBank/DDBJ whole genome shotgun (WGS) entry which is preliminary data.</text>
</comment>
<reference evidence="4 5" key="1">
    <citation type="submission" date="2014-02" db="EMBL/GenBank/DDBJ databases">
        <title>Single nucleus genome sequencing reveals high similarity among nuclei of an endomycorrhizal fungus.</title>
        <authorList>
            <person name="Lin K."/>
            <person name="Geurts R."/>
            <person name="Zhang Z."/>
            <person name="Limpens E."/>
            <person name="Saunders D.G."/>
            <person name="Mu D."/>
            <person name="Pang E."/>
            <person name="Cao H."/>
            <person name="Cha H."/>
            <person name="Lin T."/>
            <person name="Zhou Q."/>
            <person name="Shang Y."/>
            <person name="Li Y."/>
            <person name="Ivanov S."/>
            <person name="Sharma T."/>
            <person name="Velzen R.V."/>
            <person name="Ruijter N.D."/>
            <person name="Aanen D.K."/>
            <person name="Win J."/>
            <person name="Kamoun S."/>
            <person name="Bisseling T."/>
            <person name="Huang S."/>
        </authorList>
    </citation>
    <scope>NUCLEOTIDE SEQUENCE [LARGE SCALE GENOMIC DNA]</scope>
    <source>
        <strain evidence="5">DAOM197198w</strain>
    </source>
</reference>
<feature type="region of interest" description="Disordered" evidence="2">
    <location>
        <begin position="111"/>
        <end position="163"/>
    </location>
</feature>
<accession>A0A015JU62</accession>
<keyword evidence="1" id="KW-0862">Zinc</keyword>
<dbReference type="GO" id="GO:0008270">
    <property type="term" value="F:zinc ion binding"/>
    <property type="evidence" value="ECO:0007669"/>
    <property type="project" value="UniProtKB-KW"/>
</dbReference>
<dbReference type="Proteomes" id="UP000022910">
    <property type="component" value="Unassembled WGS sequence"/>
</dbReference>
<dbReference type="HOGENOM" id="CLU_672931_0_0_1"/>
<dbReference type="SUPFAM" id="SSF57850">
    <property type="entry name" value="RING/U-box"/>
    <property type="match status" value="1"/>
</dbReference>
<feature type="region of interest" description="Disordered" evidence="2">
    <location>
        <begin position="63"/>
        <end position="96"/>
    </location>
</feature>
<feature type="domain" description="RING-type" evidence="3">
    <location>
        <begin position="172"/>
        <end position="212"/>
    </location>
</feature>
<evidence type="ECO:0000313" key="4">
    <source>
        <dbReference type="EMBL" id="EXX70870.1"/>
    </source>
</evidence>
<evidence type="ECO:0000256" key="2">
    <source>
        <dbReference type="SAM" id="MobiDB-lite"/>
    </source>
</evidence>
<keyword evidence="1" id="KW-0863">Zinc-finger</keyword>
<dbReference type="AlphaFoldDB" id="A0A015JU62"/>
<protein>
    <recommendedName>
        <fullName evidence="3">RING-type domain-containing protein</fullName>
    </recommendedName>
</protein>
<name>A0A015JU62_RHIIW</name>